<evidence type="ECO:0000313" key="4">
    <source>
        <dbReference type="EMBL" id="SUA36358.1"/>
    </source>
</evidence>
<dbReference type="AlphaFoldDB" id="A0A378WFW6"/>
<feature type="domain" description="Baseplate J-like central" evidence="2">
    <location>
        <begin position="208"/>
        <end position="284"/>
    </location>
</feature>
<dbReference type="Pfam" id="PF26079">
    <property type="entry name" value="Baseplate_J_C"/>
    <property type="match status" value="1"/>
</dbReference>
<reference evidence="4 5" key="1">
    <citation type="submission" date="2018-06" db="EMBL/GenBank/DDBJ databases">
        <authorList>
            <consortium name="Pathogen Informatics"/>
            <person name="Doyle S."/>
        </authorList>
    </citation>
    <scope>NUCLEOTIDE SEQUENCE [LARGE SCALE GENOMIC DNA]</scope>
    <source>
        <strain evidence="4 5">NCTC12229</strain>
    </source>
</reference>
<name>A0A378WFW6_9NEIS</name>
<dbReference type="InterPro" id="IPR052726">
    <property type="entry name" value="Phage_Baseplate_Hub"/>
</dbReference>
<evidence type="ECO:0000259" key="1">
    <source>
        <dbReference type="Pfam" id="PF04865"/>
    </source>
</evidence>
<dbReference type="Proteomes" id="UP000254055">
    <property type="component" value="Unassembled WGS sequence"/>
</dbReference>
<feature type="domain" description="Baseplate protein J-like barrel" evidence="1">
    <location>
        <begin position="99"/>
        <end position="186"/>
    </location>
</feature>
<dbReference type="RefSeq" id="WP_115133607.1">
    <property type="nucleotide sequence ID" value="NZ_UGRS01000001.1"/>
</dbReference>
<evidence type="ECO:0000259" key="3">
    <source>
        <dbReference type="Pfam" id="PF26079"/>
    </source>
</evidence>
<dbReference type="OrthoDB" id="9793802at2"/>
<dbReference type="EMBL" id="UGRS01000001">
    <property type="protein sequence ID" value="SUA36358.1"/>
    <property type="molecule type" value="Genomic_DNA"/>
</dbReference>
<dbReference type="PIRSF" id="PIRSF020481">
    <property type="entry name" value="BAP"/>
    <property type="match status" value="1"/>
</dbReference>
<organism evidence="4 5">
    <name type="scientific">Neisseria zoodegmatis</name>
    <dbReference type="NCBI Taxonomy" id="326523"/>
    <lineage>
        <taxon>Bacteria</taxon>
        <taxon>Pseudomonadati</taxon>
        <taxon>Pseudomonadota</taxon>
        <taxon>Betaproteobacteria</taxon>
        <taxon>Neisseriales</taxon>
        <taxon>Neisseriaceae</taxon>
        <taxon>Neisseria</taxon>
    </lineage>
</organism>
<dbReference type="InterPro" id="IPR014507">
    <property type="entry name" value="Baseplate_assembly_J_pred"/>
</dbReference>
<dbReference type="InterPro" id="IPR058531">
    <property type="entry name" value="Baseplate_J_M"/>
</dbReference>
<dbReference type="InterPro" id="IPR006949">
    <property type="entry name" value="Barrel_Baseplate_J-like"/>
</dbReference>
<dbReference type="Pfam" id="PF26078">
    <property type="entry name" value="Baseplate_J_M"/>
    <property type="match status" value="1"/>
</dbReference>
<protein>
    <submittedName>
        <fullName evidence="4">Phage baseplate-like protein</fullName>
    </submittedName>
</protein>
<evidence type="ECO:0000313" key="5">
    <source>
        <dbReference type="Proteomes" id="UP000254055"/>
    </source>
</evidence>
<dbReference type="Pfam" id="PF04865">
    <property type="entry name" value="Baseplate_J"/>
    <property type="match status" value="1"/>
</dbReference>
<gene>
    <name evidence="4" type="ORF">NCTC12229_00773</name>
</gene>
<accession>A0A378WFW6</accession>
<dbReference type="PANTHER" id="PTHR35862:SF1">
    <property type="entry name" value="FELS-2 PROPHAGE PROTEIN"/>
    <property type="match status" value="1"/>
</dbReference>
<evidence type="ECO:0000259" key="2">
    <source>
        <dbReference type="Pfam" id="PF26078"/>
    </source>
</evidence>
<dbReference type="PANTHER" id="PTHR35862">
    <property type="entry name" value="FELS-2 PROPHAGE PROTEIN"/>
    <property type="match status" value="1"/>
</dbReference>
<feature type="domain" description="Baseplate J-like C-terminal" evidence="3">
    <location>
        <begin position="291"/>
        <end position="372"/>
    </location>
</feature>
<dbReference type="InterPro" id="IPR058530">
    <property type="entry name" value="Baseplate_J-like_C"/>
</dbReference>
<sequence>MDLSKLRREDVKAVDDDLAKVLAETIADYESRSGKVLQPAHIERLLINTYAYREMLVRKAVNEAYRQQHPRFATGLMLDLCGDDVNTPRLQASAARCTIRFTAALSGIQTVFIPVGTLVSVDDVSFATTESGTLSANRSTLDLQAVCTQNGAVGNGWSAGQISSLANQPVAGIEVKAANTTVPTGGADVESDDAYRVRILLAPESFSVAGPVGAYEYFARRVNPTICDVHVDHRRTPAGEPIGGQVEVTVLTTGGQPSSELVNEVTRALSDERIRPLCDTVTVASPTAVDYALDAELVLFNGVSADEAVAAAKAAWSAYESARREKLGLDIVPLDIQTALKVPGVYNVVLKNLPLRVVKANQWSRCTSVSITAAAEYADG</sequence>
<proteinExistence type="predicted"/>